<keyword evidence="8 12" id="KW-0067">ATP-binding</keyword>
<dbReference type="PROSITE" id="PS00107">
    <property type="entry name" value="PROTEIN_KINASE_ATP"/>
    <property type="match status" value="1"/>
</dbReference>
<comment type="similarity">
    <text evidence="1 12">Belongs to the protein kinase superfamily. AGC Ser/Thr protein kinase family. cGMP subfamily.</text>
</comment>
<feature type="domain" description="Cyclic nucleotide-binding" evidence="18">
    <location>
        <begin position="120"/>
        <end position="235"/>
    </location>
</feature>
<dbReference type="InterPro" id="IPR002374">
    <property type="entry name" value="cGMP_dep_kinase"/>
</dbReference>
<dbReference type="GO" id="GO:0030553">
    <property type="term" value="F:cGMP binding"/>
    <property type="evidence" value="ECO:0007669"/>
    <property type="project" value="UniProtKB-KW"/>
</dbReference>
<dbReference type="GO" id="GO:0005524">
    <property type="term" value="F:ATP binding"/>
    <property type="evidence" value="ECO:0007669"/>
    <property type="project" value="UniProtKB-UniRule"/>
</dbReference>
<evidence type="ECO:0000256" key="10">
    <source>
        <dbReference type="ARBA" id="ARBA00047298"/>
    </source>
</evidence>
<accession>A0AAV2T156</accession>
<dbReference type="PROSITE" id="PS50011">
    <property type="entry name" value="PROTEIN_KINASE_DOM"/>
    <property type="match status" value="1"/>
</dbReference>
<dbReference type="InterPro" id="IPR011009">
    <property type="entry name" value="Kinase-like_dom_sf"/>
</dbReference>
<evidence type="ECO:0000256" key="15">
    <source>
        <dbReference type="PROSITE-ProRule" id="PRU10141"/>
    </source>
</evidence>
<feature type="active site" description="Proton acceptor" evidence="13">
    <location>
        <position position="511"/>
    </location>
</feature>
<feature type="domain" description="AGC-kinase C-terminal" evidence="19">
    <location>
        <begin position="647"/>
        <end position="697"/>
    </location>
</feature>
<dbReference type="InterPro" id="IPR000719">
    <property type="entry name" value="Prot_kinase_dom"/>
</dbReference>
<evidence type="ECO:0000256" key="13">
    <source>
        <dbReference type="PIRSR" id="PIRSR000559-1"/>
    </source>
</evidence>
<evidence type="ECO:0000256" key="4">
    <source>
        <dbReference type="ARBA" id="ARBA00022535"/>
    </source>
</evidence>
<dbReference type="InterPro" id="IPR000595">
    <property type="entry name" value="cNMP-bd_dom"/>
</dbReference>
<evidence type="ECO:0000256" key="2">
    <source>
        <dbReference type="ARBA" id="ARBA00012428"/>
    </source>
</evidence>
<evidence type="ECO:0000256" key="14">
    <source>
        <dbReference type="PIRSR" id="PIRSR000559-2"/>
    </source>
</evidence>
<gene>
    <name evidence="20" type="ORF">CDAUBV1_LOCUS2281</name>
</gene>
<dbReference type="InterPro" id="IPR018488">
    <property type="entry name" value="cNMP-bd_CS"/>
</dbReference>
<dbReference type="SUPFAM" id="SSF51206">
    <property type="entry name" value="cAMP-binding domain-like"/>
    <property type="match status" value="2"/>
</dbReference>
<dbReference type="InterPro" id="IPR000961">
    <property type="entry name" value="AGC-kinase_C"/>
</dbReference>
<feature type="domain" description="Cyclic nucleotide-binding" evidence="18">
    <location>
        <begin position="238"/>
        <end position="368"/>
    </location>
</feature>
<dbReference type="CDD" id="cd05572">
    <property type="entry name" value="STKc_cGK"/>
    <property type="match status" value="1"/>
</dbReference>
<dbReference type="SMART" id="SM00220">
    <property type="entry name" value="S_TKc"/>
    <property type="match status" value="1"/>
</dbReference>
<dbReference type="PANTHER" id="PTHR24353:SF111">
    <property type="match status" value="1"/>
</dbReference>
<evidence type="ECO:0000256" key="1">
    <source>
        <dbReference type="ARBA" id="ARBA00006352"/>
    </source>
</evidence>
<keyword evidence="4 12" id="KW-0140">cGMP</keyword>
<keyword evidence="16" id="KW-0175">Coiled coil</keyword>
<name>A0AAV2T156_CALDB</name>
<evidence type="ECO:0000313" key="21">
    <source>
        <dbReference type="Proteomes" id="UP001497525"/>
    </source>
</evidence>
<proteinExistence type="inferred from homology"/>
<sequence length="697" mass="79500">MEAQLKQIIQQQAEEIGNLKKELAARESRIIDLTSLLDKYQSVFSRQTHKMDLVSDGLGGNAVGDGEVDNVHQVQTRKRCFGISAEPEDAEQIVSHELKRHPKPEDVRKLIKQAIMENDFMNHLAQDQLNNLIDCMYPVSHKAGDTVIKEGDLGDVVYVLFDGRLEISKDGQKIREIGKCTVFGELAVLYNCERTATVKALTLCRLWAIDRKSFQAILRKKNIQRHKSRVAFLKSVPTFQTLPENLLSQMADQLTEVKYLPNEYVIRQGARGDNFYIVCEGQVNVTINETDELGVVDDMKPAHFVRSMGRGDWFGEKALKGDQRRTANIIAAEPSGVVCLALDYDSYSQLIGDLEVLDRQYADTLWSKKTKLSQARKEFENLQLSDLKVVGTLGVGGFGRVNLVQIDGDEKRSFALKQMKKNHIVQTRQQEHVMNERNILFQTSSDFIVRLWKTFKDRKYVYMLLEACLGGELWALLRDQYFFTENVTQFYIACVIEALDYLHKMDIAYRDLKPENLILDAHGYCKLTDFGFSKKIQNGMKTWTFCGTPEYMAPEIILNKGHDFAVDFWSLGILIFELLTGLPPFDTPDSMRTYSLILRGIDAIGFPAKVSKNAQYLIKKLCRDNPSERLGYGKGGIRETEKSVWFEGFNWIGLQRRTLQAPHIPAVQSPRDLSNFDEVPADHEIPCDELSGWDECF</sequence>
<dbReference type="Proteomes" id="UP001497525">
    <property type="component" value="Unassembled WGS sequence"/>
</dbReference>
<feature type="binding site" evidence="14 15">
    <location>
        <position position="417"/>
    </location>
    <ligand>
        <name>ATP</name>
        <dbReference type="ChEBI" id="CHEBI:30616"/>
    </ligand>
</feature>
<protein>
    <recommendedName>
        <fullName evidence="2 12">cGMP-dependent protein kinase</fullName>
        <ecNumber evidence="2 12">2.7.11.12</ecNumber>
    </recommendedName>
</protein>
<evidence type="ECO:0000256" key="8">
    <source>
        <dbReference type="ARBA" id="ARBA00022840"/>
    </source>
</evidence>
<dbReference type="PANTHER" id="PTHR24353">
    <property type="entry name" value="CYCLIC NUCLEOTIDE-DEPENDENT PROTEIN KINASE"/>
    <property type="match status" value="1"/>
</dbReference>
<keyword evidence="5 12" id="KW-0808">Transferase</keyword>
<dbReference type="InterPro" id="IPR018490">
    <property type="entry name" value="cNMP-bd_dom_sf"/>
</dbReference>
<dbReference type="InterPro" id="IPR035014">
    <property type="entry name" value="STKc_cGK"/>
</dbReference>
<dbReference type="Gene3D" id="1.10.510.10">
    <property type="entry name" value="Transferase(Phosphotransferase) domain 1"/>
    <property type="match status" value="1"/>
</dbReference>
<evidence type="ECO:0000256" key="6">
    <source>
        <dbReference type="ARBA" id="ARBA00022741"/>
    </source>
</evidence>
<dbReference type="FunFam" id="1.10.510.10:FF:000210">
    <property type="entry name" value="Non-specific serine/threonine protein kinase"/>
    <property type="match status" value="1"/>
</dbReference>
<dbReference type="PRINTS" id="PR00103">
    <property type="entry name" value="CAMPKINASE"/>
</dbReference>
<reference evidence="20" key="1">
    <citation type="submission" date="2024-06" db="EMBL/GenBank/DDBJ databases">
        <authorList>
            <person name="Liu X."/>
            <person name="Lenzi L."/>
            <person name="Haldenby T S."/>
            <person name="Uol C."/>
        </authorList>
    </citation>
    <scope>NUCLEOTIDE SEQUENCE</scope>
</reference>
<dbReference type="AlphaFoldDB" id="A0AAV2T156"/>
<keyword evidence="6 12" id="KW-0547">Nucleotide-binding</keyword>
<evidence type="ECO:0000259" key="19">
    <source>
        <dbReference type="PROSITE" id="PS51285"/>
    </source>
</evidence>
<dbReference type="PROSITE" id="PS50042">
    <property type="entry name" value="CNMP_BINDING_3"/>
    <property type="match status" value="2"/>
</dbReference>
<keyword evidence="7 12" id="KW-0418">Kinase</keyword>
<dbReference type="PROSITE" id="PS00889">
    <property type="entry name" value="CNMP_BINDING_2"/>
    <property type="match status" value="2"/>
</dbReference>
<dbReference type="Gene3D" id="1.20.5.490">
    <property type="entry name" value="Single helix bin"/>
    <property type="match status" value="1"/>
</dbReference>
<keyword evidence="3 12" id="KW-0723">Serine/threonine-protein kinase</keyword>
<dbReference type="Gene3D" id="2.60.120.10">
    <property type="entry name" value="Jelly Rolls"/>
    <property type="match status" value="2"/>
</dbReference>
<comment type="catalytic activity">
    <reaction evidence="10 12">
        <text>L-threonyl-[protein] + ATP = O-phospho-L-threonyl-[protein] + ADP + H(+)</text>
        <dbReference type="Rhea" id="RHEA:46608"/>
        <dbReference type="Rhea" id="RHEA-COMP:11060"/>
        <dbReference type="Rhea" id="RHEA-COMP:11605"/>
        <dbReference type="ChEBI" id="CHEBI:15378"/>
        <dbReference type="ChEBI" id="CHEBI:30013"/>
        <dbReference type="ChEBI" id="CHEBI:30616"/>
        <dbReference type="ChEBI" id="CHEBI:61977"/>
        <dbReference type="ChEBI" id="CHEBI:456216"/>
        <dbReference type="EC" id="2.7.11.12"/>
    </reaction>
</comment>
<dbReference type="SUPFAM" id="SSF56112">
    <property type="entry name" value="Protein kinase-like (PK-like)"/>
    <property type="match status" value="1"/>
</dbReference>
<feature type="binding site" evidence="14">
    <location>
        <begin position="393"/>
        <end position="401"/>
    </location>
    <ligand>
        <name>ATP</name>
        <dbReference type="ChEBI" id="CHEBI:30616"/>
    </ligand>
</feature>
<dbReference type="PROSITE" id="PS51285">
    <property type="entry name" value="AGC_KINASE_CTER"/>
    <property type="match status" value="1"/>
</dbReference>
<evidence type="ECO:0000256" key="5">
    <source>
        <dbReference type="ARBA" id="ARBA00022679"/>
    </source>
</evidence>
<dbReference type="InterPro" id="IPR014710">
    <property type="entry name" value="RmlC-like_jellyroll"/>
</dbReference>
<dbReference type="FunFam" id="2.60.120.10:FF:000072">
    <property type="entry name" value="cGMP-dependent protein kinase"/>
    <property type="match status" value="1"/>
</dbReference>
<evidence type="ECO:0000313" key="20">
    <source>
        <dbReference type="EMBL" id="CAL5130405.1"/>
    </source>
</evidence>
<dbReference type="GO" id="GO:0004692">
    <property type="term" value="F:cGMP-dependent protein kinase activity"/>
    <property type="evidence" value="ECO:0007669"/>
    <property type="project" value="UniProtKB-EC"/>
</dbReference>
<dbReference type="SMART" id="SM00100">
    <property type="entry name" value="cNMP"/>
    <property type="match status" value="2"/>
</dbReference>
<comment type="catalytic activity">
    <reaction evidence="11">
        <text>L-seryl-[protein] + ATP = O-phospho-L-seryl-[protein] + ADP + H(+)</text>
        <dbReference type="Rhea" id="RHEA:17989"/>
        <dbReference type="Rhea" id="RHEA-COMP:9863"/>
        <dbReference type="Rhea" id="RHEA-COMP:11604"/>
        <dbReference type="ChEBI" id="CHEBI:15378"/>
        <dbReference type="ChEBI" id="CHEBI:29999"/>
        <dbReference type="ChEBI" id="CHEBI:30616"/>
        <dbReference type="ChEBI" id="CHEBI:83421"/>
        <dbReference type="ChEBI" id="CHEBI:456216"/>
        <dbReference type="EC" id="2.7.11.12"/>
    </reaction>
</comment>
<dbReference type="CDD" id="cd00038">
    <property type="entry name" value="CAP_ED"/>
    <property type="match status" value="2"/>
</dbReference>
<dbReference type="Pfam" id="PF00027">
    <property type="entry name" value="cNMP_binding"/>
    <property type="match status" value="2"/>
</dbReference>
<evidence type="ECO:0000256" key="9">
    <source>
        <dbReference type="ARBA" id="ARBA00022992"/>
    </source>
</evidence>
<dbReference type="PROSITE" id="PS00108">
    <property type="entry name" value="PROTEIN_KINASE_ST"/>
    <property type="match status" value="1"/>
</dbReference>
<feature type="domain" description="Protein kinase" evidence="17">
    <location>
        <begin position="387"/>
        <end position="646"/>
    </location>
</feature>
<feature type="coiled-coil region" evidence="16">
    <location>
        <begin position="2"/>
        <end position="29"/>
    </location>
</feature>
<dbReference type="InterPro" id="IPR017441">
    <property type="entry name" value="Protein_kinase_ATP_BS"/>
</dbReference>
<evidence type="ECO:0000259" key="18">
    <source>
        <dbReference type="PROSITE" id="PS50042"/>
    </source>
</evidence>
<evidence type="ECO:0000256" key="11">
    <source>
        <dbReference type="ARBA" id="ARBA00047462"/>
    </source>
</evidence>
<comment type="caution">
    <text evidence="20">The sequence shown here is derived from an EMBL/GenBank/DDBJ whole genome shotgun (WGS) entry which is preliminary data.</text>
</comment>
<dbReference type="PIRSF" id="PIRSF000559">
    <property type="entry name" value="cGMP-dep_kinase"/>
    <property type="match status" value="1"/>
</dbReference>
<evidence type="ECO:0000256" key="12">
    <source>
        <dbReference type="PIRNR" id="PIRNR000559"/>
    </source>
</evidence>
<dbReference type="InterPro" id="IPR008271">
    <property type="entry name" value="Ser/Thr_kinase_AS"/>
</dbReference>
<dbReference type="EC" id="2.7.11.12" evidence="2 12"/>
<dbReference type="SMART" id="SM00133">
    <property type="entry name" value="S_TK_X"/>
    <property type="match status" value="1"/>
</dbReference>
<dbReference type="Gene3D" id="3.30.200.20">
    <property type="entry name" value="Phosphorylase Kinase, domain 1"/>
    <property type="match status" value="1"/>
</dbReference>
<dbReference type="EMBL" id="CAXLJL010000065">
    <property type="protein sequence ID" value="CAL5130405.1"/>
    <property type="molecule type" value="Genomic_DNA"/>
</dbReference>
<dbReference type="PROSITE" id="PS00888">
    <property type="entry name" value="CNMP_BINDING_1"/>
    <property type="match status" value="2"/>
</dbReference>
<evidence type="ECO:0000256" key="16">
    <source>
        <dbReference type="SAM" id="Coils"/>
    </source>
</evidence>
<evidence type="ECO:0000256" key="3">
    <source>
        <dbReference type="ARBA" id="ARBA00022527"/>
    </source>
</evidence>
<organism evidence="20 21">
    <name type="scientific">Calicophoron daubneyi</name>
    <name type="common">Rumen fluke</name>
    <name type="synonym">Paramphistomum daubneyi</name>
    <dbReference type="NCBI Taxonomy" id="300641"/>
    <lineage>
        <taxon>Eukaryota</taxon>
        <taxon>Metazoa</taxon>
        <taxon>Spiralia</taxon>
        <taxon>Lophotrochozoa</taxon>
        <taxon>Platyhelminthes</taxon>
        <taxon>Trematoda</taxon>
        <taxon>Digenea</taxon>
        <taxon>Plagiorchiida</taxon>
        <taxon>Pronocephalata</taxon>
        <taxon>Paramphistomoidea</taxon>
        <taxon>Paramphistomidae</taxon>
        <taxon>Calicophoron</taxon>
    </lineage>
</organism>
<dbReference type="Pfam" id="PF00069">
    <property type="entry name" value="Pkinase"/>
    <property type="match status" value="1"/>
</dbReference>
<evidence type="ECO:0000256" key="7">
    <source>
        <dbReference type="ARBA" id="ARBA00022777"/>
    </source>
</evidence>
<keyword evidence="9 12" id="KW-0142">cGMP-binding</keyword>
<evidence type="ECO:0000259" key="17">
    <source>
        <dbReference type="PROSITE" id="PS50011"/>
    </source>
</evidence>